<sequence>MASENWLSEDFYKTLGVKEDASDSDIKKAYRKLSRKYHPDLNPGNETAEKKFKEVSEAYDVLSDKKQREEYDQIRKYGAAGFGGSGFGGGASGFGGAGGGFGGQNVHFTTGGGGEGINIEDLLGGLFGGGAGGAGGSRRTAGFTSADFSDAGFGGGGFGGGGRKRAPQDNNLSTSTRITLPQSYTGTTATVFLPDGTSTEARIPAGVKDGQKVRVRGKGRPGTGGDLIVTVRVSDDPHYSREGNNLVLRAPVTLDEAVNGGVLEVPVPGGKTVKLRLTPGSVGRKLRAKGRGFTTKSGTGDLLVIPEVHLPQNLSDEAKEAFEKFIALAPQENPREDLLKKVR</sequence>
<dbReference type="InterPro" id="IPR036869">
    <property type="entry name" value="J_dom_sf"/>
</dbReference>
<dbReference type="RefSeq" id="WP_023133755.1">
    <property type="nucleotide sequence ID" value="NZ_KI518028.1"/>
</dbReference>
<evidence type="ECO:0000256" key="4">
    <source>
        <dbReference type="SAM" id="MobiDB-lite"/>
    </source>
</evidence>
<dbReference type="Pfam" id="PF01556">
    <property type="entry name" value="DnaJ_C"/>
    <property type="match status" value="1"/>
</dbReference>
<dbReference type="PRINTS" id="PR00625">
    <property type="entry name" value="JDOMAIN"/>
</dbReference>
<dbReference type="SMART" id="SM00271">
    <property type="entry name" value="DnaJ"/>
    <property type="match status" value="1"/>
</dbReference>
<dbReference type="InterPro" id="IPR002939">
    <property type="entry name" value="DnaJ_C"/>
</dbReference>
<evidence type="ECO:0000313" key="7">
    <source>
        <dbReference type="Proteomes" id="UP000017174"/>
    </source>
</evidence>
<organism evidence="6 7">
    <name type="scientific">Rothia aeria F0184</name>
    <dbReference type="NCBI Taxonomy" id="888019"/>
    <lineage>
        <taxon>Bacteria</taxon>
        <taxon>Bacillati</taxon>
        <taxon>Actinomycetota</taxon>
        <taxon>Actinomycetes</taxon>
        <taxon>Micrococcales</taxon>
        <taxon>Micrococcaceae</taxon>
        <taxon>Rothia</taxon>
    </lineage>
</organism>
<dbReference type="CDD" id="cd06257">
    <property type="entry name" value="DnaJ"/>
    <property type="match status" value="1"/>
</dbReference>
<dbReference type="GO" id="GO:0042026">
    <property type="term" value="P:protein refolding"/>
    <property type="evidence" value="ECO:0007669"/>
    <property type="project" value="TreeGrafter"/>
</dbReference>
<dbReference type="PROSITE" id="PS00636">
    <property type="entry name" value="DNAJ_1"/>
    <property type="match status" value="1"/>
</dbReference>
<proteinExistence type="predicted"/>
<dbReference type="InterPro" id="IPR001623">
    <property type="entry name" value="DnaJ_domain"/>
</dbReference>
<dbReference type="EMBL" id="AXZG01000042">
    <property type="protein sequence ID" value="ERT66006.1"/>
    <property type="molecule type" value="Genomic_DNA"/>
</dbReference>
<evidence type="ECO:0000313" key="6">
    <source>
        <dbReference type="EMBL" id="ERT66006.1"/>
    </source>
</evidence>
<evidence type="ECO:0000256" key="2">
    <source>
        <dbReference type="ARBA" id="ARBA00023016"/>
    </source>
</evidence>
<dbReference type="SUPFAM" id="SSF49493">
    <property type="entry name" value="HSP40/DnaJ peptide-binding domain"/>
    <property type="match status" value="2"/>
</dbReference>
<dbReference type="AlphaFoldDB" id="U7V391"/>
<feature type="compositionally biased region" description="Polar residues" evidence="4">
    <location>
        <begin position="168"/>
        <end position="177"/>
    </location>
</feature>
<dbReference type="CDD" id="cd10747">
    <property type="entry name" value="DnaJ_C"/>
    <property type="match status" value="1"/>
</dbReference>
<dbReference type="Gene3D" id="1.10.287.110">
    <property type="entry name" value="DnaJ domain"/>
    <property type="match status" value="1"/>
</dbReference>
<accession>U7V391</accession>
<dbReference type="PANTHER" id="PTHR43096:SF54">
    <property type="entry name" value="CHAPERONE PROTEIN DNAJ 1"/>
    <property type="match status" value="1"/>
</dbReference>
<evidence type="ECO:0000259" key="5">
    <source>
        <dbReference type="PROSITE" id="PS50076"/>
    </source>
</evidence>
<evidence type="ECO:0000256" key="1">
    <source>
        <dbReference type="ARBA" id="ARBA00022705"/>
    </source>
</evidence>
<evidence type="ECO:0000256" key="3">
    <source>
        <dbReference type="ARBA" id="ARBA00023186"/>
    </source>
</evidence>
<dbReference type="PATRIC" id="fig|888019.4.peg.1157"/>
<dbReference type="Gene3D" id="2.60.260.20">
    <property type="entry name" value="Urease metallochaperone UreE, N-terminal domain"/>
    <property type="match status" value="2"/>
</dbReference>
<name>U7V391_9MICC</name>
<keyword evidence="3" id="KW-0143">Chaperone</keyword>
<feature type="region of interest" description="Disordered" evidence="4">
    <location>
        <begin position="154"/>
        <end position="177"/>
    </location>
</feature>
<dbReference type="SUPFAM" id="SSF46565">
    <property type="entry name" value="Chaperone J-domain"/>
    <property type="match status" value="1"/>
</dbReference>
<gene>
    <name evidence="6" type="ORF">HMPREF0742_01375</name>
</gene>
<protein>
    <submittedName>
        <fullName evidence="6">DnaJ domain protein</fullName>
    </submittedName>
</protein>
<comment type="caution">
    <text evidence="6">The sequence shown here is derived from an EMBL/GenBank/DDBJ whole genome shotgun (WGS) entry which is preliminary data.</text>
</comment>
<dbReference type="HOGENOM" id="CLU_017633_0_0_11"/>
<dbReference type="PANTHER" id="PTHR43096">
    <property type="entry name" value="DNAJ HOMOLOG 1, MITOCHONDRIAL-RELATED"/>
    <property type="match status" value="1"/>
</dbReference>
<feature type="domain" description="J" evidence="5">
    <location>
        <begin position="10"/>
        <end position="75"/>
    </location>
</feature>
<dbReference type="Proteomes" id="UP000017174">
    <property type="component" value="Unassembled WGS sequence"/>
</dbReference>
<dbReference type="GO" id="GO:0005737">
    <property type="term" value="C:cytoplasm"/>
    <property type="evidence" value="ECO:0007669"/>
    <property type="project" value="TreeGrafter"/>
</dbReference>
<dbReference type="InterPro" id="IPR018253">
    <property type="entry name" value="DnaJ_domain_CS"/>
</dbReference>
<dbReference type="InterPro" id="IPR008971">
    <property type="entry name" value="HSP40/DnaJ_pept-bd"/>
</dbReference>
<dbReference type="PROSITE" id="PS50076">
    <property type="entry name" value="DNAJ_2"/>
    <property type="match status" value="1"/>
</dbReference>
<keyword evidence="1" id="KW-0235">DNA replication</keyword>
<dbReference type="GO" id="GO:0051082">
    <property type="term" value="F:unfolded protein binding"/>
    <property type="evidence" value="ECO:0007669"/>
    <property type="project" value="InterPro"/>
</dbReference>
<keyword evidence="2" id="KW-0346">Stress response</keyword>
<dbReference type="Pfam" id="PF00226">
    <property type="entry name" value="DnaJ"/>
    <property type="match status" value="1"/>
</dbReference>
<reference evidence="6 7" key="1">
    <citation type="submission" date="2013-08" db="EMBL/GenBank/DDBJ databases">
        <authorList>
            <person name="Weinstock G."/>
            <person name="Sodergren E."/>
            <person name="Wylie T."/>
            <person name="Fulton L."/>
            <person name="Fulton R."/>
            <person name="Fronick C."/>
            <person name="O'Laughlin M."/>
            <person name="Godfrey J."/>
            <person name="Miner T."/>
            <person name="Herter B."/>
            <person name="Appelbaum E."/>
            <person name="Cordes M."/>
            <person name="Lek S."/>
            <person name="Wollam A."/>
            <person name="Pepin K.H."/>
            <person name="Palsikar V.B."/>
            <person name="Mitreva M."/>
            <person name="Wilson R.K."/>
        </authorList>
    </citation>
    <scope>NUCLEOTIDE SEQUENCE [LARGE SCALE GENOMIC DNA]</scope>
    <source>
        <strain evidence="6 7">F0184</strain>
    </source>
</reference>
<dbReference type="GeneID" id="93861435"/>